<proteinExistence type="predicted"/>
<sequence length="85" mass="9496">MKPFNGQLILCTRPSHQVYFGSILPVDVVNLDHWVGVNGLLDDVEPRCCTPWPQTRLALKHLDQGEAVRADKAWQTEVSSQKGAL</sequence>
<name>A0AAV2CCE0_9ROSI</name>
<evidence type="ECO:0000313" key="2">
    <source>
        <dbReference type="Proteomes" id="UP001497516"/>
    </source>
</evidence>
<evidence type="ECO:0000313" key="1">
    <source>
        <dbReference type="EMBL" id="CAL1354177.1"/>
    </source>
</evidence>
<dbReference type="EMBL" id="OZ034813">
    <property type="protein sequence ID" value="CAL1354177.1"/>
    <property type="molecule type" value="Genomic_DNA"/>
</dbReference>
<protein>
    <submittedName>
        <fullName evidence="1">Uncharacterized protein</fullName>
    </submittedName>
</protein>
<accession>A0AAV2CCE0</accession>
<reference evidence="1 2" key="1">
    <citation type="submission" date="2024-04" db="EMBL/GenBank/DDBJ databases">
        <authorList>
            <person name="Fracassetti M."/>
        </authorList>
    </citation>
    <scope>NUCLEOTIDE SEQUENCE [LARGE SCALE GENOMIC DNA]</scope>
</reference>
<dbReference type="AlphaFoldDB" id="A0AAV2CCE0"/>
<dbReference type="Proteomes" id="UP001497516">
    <property type="component" value="Chromosome 1"/>
</dbReference>
<gene>
    <name evidence="1" type="ORF">LTRI10_LOCUS2016</name>
</gene>
<keyword evidence="2" id="KW-1185">Reference proteome</keyword>
<organism evidence="1 2">
    <name type="scientific">Linum trigynum</name>
    <dbReference type="NCBI Taxonomy" id="586398"/>
    <lineage>
        <taxon>Eukaryota</taxon>
        <taxon>Viridiplantae</taxon>
        <taxon>Streptophyta</taxon>
        <taxon>Embryophyta</taxon>
        <taxon>Tracheophyta</taxon>
        <taxon>Spermatophyta</taxon>
        <taxon>Magnoliopsida</taxon>
        <taxon>eudicotyledons</taxon>
        <taxon>Gunneridae</taxon>
        <taxon>Pentapetalae</taxon>
        <taxon>rosids</taxon>
        <taxon>fabids</taxon>
        <taxon>Malpighiales</taxon>
        <taxon>Linaceae</taxon>
        <taxon>Linum</taxon>
    </lineage>
</organism>